<name>A0A395GW28_9EURO</name>
<evidence type="ECO:0000313" key="1">
    <source>
        <dbReference type="EMBL" id="RAK99579.1"/>
    </source>
</evidence>
<reference evidence="1 2" key="1">
    <citation type="submission" date="2018-02" db="EMBL/GenBank/DDBJ databases">
        <title>The genomes of Aspergillus section Nigri reveals drivers in fungal speciation.</title>
        <authorList>
            <consortium name="DOE Joint Genome Institute"/>
            <person name="Vesth T.C."/>
            <person name="Nybo J."/>
            <person name="Theobald S."/>
            <person name="Brandl J."/>
            <person name="Frisvad J.C."/>
            <person name="Nielsen K.F."/>
            <person name="Lyhne E.K."/>
            <person name="Kogle M.E."/>
            <person name="Kuo A."/>
            <person name="Riley R."/>
            <person name="Clum A."/>
            <person name="Nolan M."/>
            <person name="Lipzen A."/>
            <person name="Salamov A."/>
            <person name="Henrissat B."/>
            <person name="Wiebenga A."/>
            <person name="De vries R.P."/>
            <person name="Grigoriev I.V."/>
            <person name="Mortensen U.H."/>
            <person name="Andersen M.R."/>
            <person name="Baker S.E."/>
        </authorList>
    </citation>
    <scope>NUCLEOTIDE SEQUENCE [LARGE SCALE GENOMIC DNA]</scope>
    <source>
        <strain evidence="1 2">CBS 121593</strain>
    </source>
</reference>
<protein>
    <submittedName>
        <fullName evidence="1">Uncharacterized protein</fullName>
    </submittedName>
</protein>
<gene>
    <name evidence="1" type="ORF">BO80DRAFT_119178</name>
</gene>
<evidence type="ECO:0000313" key="2">
    <source>
        <dbReference type="Proteomes" id="UP000249402"/>
    </source>
</evidence>
<dbReference type="VEuPathDB" id="FungiDB:BO80DRAFT_119178"/>
<dbReference type="AlphaFoldDB" id="A0A395GW28"/>
<dbReference type="EMBL" id="KZ824445">
    <property type="protein sequence ID" value="RAK99579.1"/>
    <property type="molecule type" value="Genomic_DNA"/>
</dbReference>
<organism evidence="1 2">
    <name type="scientific">Aspergillus ibericus CBS 121593</name>
    <dbReference type="NCBI Taxonomy" id="1448316"/>
    <lineage>
        <taxon>Eukaryota</taxon>
        <taxon>Fungi</taxon>
        <taxon>Dikarya</taxon>
        <taxon>Ascomycota</taxon>
        <taxon>Pezizomycotina</taxon>
        <taxon>Eurotiomycetes</taxon>
        <taxon>Eurotiomycetidae</taxon>
        <taxon>Eurotiales</taxon>
        <taxon>Aspergillaceae</taxon>
        <taxon>Aspergillus</taxon>
        <taxon>Aspergillus subgen. Circumdati</taxon>
    </lineage>
</organism>
<accession>A0A395GW28</accession>
<keyword evidence="2" id="KW-1185">Reference proteome</keyword>
<dbReference type="Proteomes" id="UP000249402">
    <property type="component" value="Unassembled WGS sequence"/>
</dbReference>
<sequence>MTSKVELMRSSWSRGLTVACPNRRYGCFVPLFVGDHPVSTLTLPGKVGIGSKTVWPGNSPIVVLKPIAWTTDRACERKPCTKTTVWPIEVTGDLALPCTDVISHTCAWLLPMGHCNGGRDRDIGRCHQCPGAPSLPWHRNASKYQALMHGLRRKNDHAMARCNDGKALTGLLPPGAGAAQSPVCHDRVPALPPFDEPGACSFGDHGLWSAPDPESRIHDGRRRRGPFAWSRSLSRWIPHSASDAADPLASRVCKMQVANECVLSCPSSITFSTSTYEGRALNGYYRWSVNAIKDCVNGCCENYFSWRRSVDARQSSLAALNLSVAS</sequence>
<dbReference type="RefSeq" id="XP_025573907.1">
    <property type="nucleotide sequence ID" value="XM_025713473.1"/>
</dbReference>
<dbReference type="GeneID" id="37218338"/>
<proteinExistence type="predicted"/>